<feature type="domain" description="Aminoglycoside phosphotransferase" evidence="1">
    <location>
        <begin position="123"/>
        <end position="195"/>
    </location>
</feature>
<protein>
    <submittedName>
        <fullName evidence="2">Phosphotransferase</fullName>
    </submittedName>
</protein>
<sequence>MALSESGGHRRVPVLASGQEPEIPLTGGRITKGVVRVGDTVRRPVGPHTPFVHRLLRHLEDVGCDAAPKLLGTDGEGREILGFQHGETTADFQARDWSPAQITAAARLLRRLHDATAGAPIAGGEETVCHNDFSPLNVTFVDGLPVSAFDFDQAAPGPRARDLAYAAWLWLLGADITGPLRRQLALLRAFLDAYGLTGDHRHGFGRRVVARVEAELDMHQRAGRITAPGSWLHREIAWLREHADAVDHGS</sequence>
<name>A0ABW3DR95_9ACTN</name>
<dbReference type="EMBL" id="JBHTHX010000400">
    <property type="protein sequence ID" value="MFD0885631.1"/>
    <property type="molecule type" value="Genomic_DNA"/>
</dbReference>
<dbReference type="Proteomes" id="UP001597024">
    <property type="component" value="Unassembled WGS sequence"/>
</dbReference>
<dbReference type="InterPro" id="IPR002575">
    <property type="entry name" value="Aminoglycoside_PTrfase"/>
</dbReference>
<dbReference type="InterPro" id="IPR011009">
    <property type="entry name" value="Kinase-like_dom_sf"/>
</dbReference>
<accession>A0ABW3DR95</accession>
<dbReference type="Pfam" id="PF01636">
    <property type="entry name" value="APH"/>
    <property type="match status" value="1"/>
</dbReference>
<reference evidence="3" key="1">
    <citation type="journal article" date="2019" name="Int. J. Syst. Evol. Microbiol.">
        <title>The Global Catalogue of Microorganisms (GCM) 10K type strain sequencing project: providing services to taxonomists for standard genome sequencing and annotation.</title>
        <authorList>
            <consortium name="The Broad Institute Genomics Platform"/>
            <consortium name="The Broad Institute Genome Sequencing Center for Infectious Disease"/>
            <person name="Wu L."/>
            <person name="Ma J."/>
        </authorList>
    </citation>
    <scope>NUCLEOTIDE SEQUENCE [LARGE SCALE GENOMIC DNA]</scope>
    <source>
        <strain evidence="3">CCUG 62974</strain>
    </source>
</reference>
<evidence type="ECO:0000313" key="2">
    <source>
        <dbReference type="EMBL" id="MFD0885631.1"/>
    </source>
</evidence>
<dbReference type="Gene3D" id="3.90.1200.10">
    <property type="match status" value="1"/>
</dbReference>
<evidence type="ECO:0000313" key="3">
    <source>
        <dbReference type="Proteomes" id="UP001597024"/>
    </source>
</evidence>
<organism evidence="2 3">
    <name type="scientific">Streptosporangium algeriense</name>
    <dbReference type="NCBI Taxonomy" id="1682748"/>
    <lineage>
        <taxon>Bacteria</taxon>
        <taxon>Bacillati</taxon>
        <taxon>Actinomycetota</taxon>
        <taxon>Actinomycetes</taxon>
        <taxon>Streptosporangiales</taxon>
        <taxon>Streptosporangiaceae</taxon>
        <taxon>Streptosporangium</taxon>
    </lineage>
</organism>
<gene>
    <name evidence="2" type="ORF">ACFQ08_13840</name>
</gene>
<comment type="caution">
    <text evidence="2">The sequence shown here is derived from an EMBL/GenBank/DDBJ whole genome shotgun (WGS) entry which is preliminary data.</text>
</comment>
<proteinExistence type="predicted"/>
<dbReference type="SUPFAM" id="SSF56112">
    <property type="entry name" value="Protein kinase-like (PK-like)"/>
    <property type="match status" value="1"/>
</dbReference>
<keyword evidence="3" id="KW-1185">Reference proteome</keyword>
<evidence type="ECO:0000259" key="1">
    <source>
        <dbReference type="Pfam" id="PF01636"/>
    </source>
</evidence>